<protein>
    <submittedName>
        <fullName evidence="2">Uncharacterized protein</fullName>
    </submittedName>
</protein>
<dbReference type="EMBL" id="CADCXV010001272">
    <property type="protein sequence ID" value="CAB0043142.1"/>
    <property type="molecule type" value="Genomic_DNA"/>
</dbReference>
<evidence type="ECO:0000256" key="1">
    <source>
        <dbReference type="SAM" id="MobiDB-lite"/>
    </source>
</evidence>
<reference evidence="2 3" key="1">
    <citation type="submission" date="2020-02" db="EMBL/GenBank/DDBJ databases">
        <authorList>
            <person name="Ferguson B K."/>
        </authorList>
    </citation>
    <scope>NUCLEOTIDE SEQUENCE [LARGE SCALE GENOMIC DNA]</scope>
</reference>
<name>A0A6H5J1D3_9HYME</name>
<keyword evidence="3" id="KW-1185">Reference proteome</keyword>
<gene>
    <name evidence="2" type="ORF">TBRA_LOCUS14730</name>
</gene>
<proteinExistence type="predicted"/>
<dbReference type="AlphaFoldDB" id="A0A6H5J1D3"/>
<dbReference type="Proteomes" id="UP000479190">
    <property type="component" value="Unassembled WGS sequence"/>
</dbReference>
<sequence length="255" mass="28363">MKKKKMNKQAAAAHHVEIQTIKWIKATLCIRQQEKTKRRGWRSAARDYPVLFAPPPNPQKSHPDQIIVPIIDATCKVNSYINVNDDRSHKRASFSRYILREPGATYEDVNGRSKTPKGTREGDAIARPISIILCKEVHSATYTVCAYACILRSAYRFLSSNFSISSTDGVWSIPASGRKTVRLAAYAMYGHIRPRREGVRLQQQKQHTTSSSNESSSSGIDKTRSRDSGGSTKAFPAAEAISKGCCWLLLLHTGA</sequence>
<evidence type="ECO:0000313" key="2">
    <source>
        <dbReference type="EMBL" id="CAB0043142.1"/>
    </source>
</evidence>
<evidence type="ECO:0000313" key="3">
    <source>
        <dbReference type="Proteomes" id="UP000479190"/>
    </source>
</evidence>
<accession>A0A6H5J1D3</accession>
<feature type="region of interest" description="Disordered" evidence="1">
    <location>
        <begin position="197"/>
        <end position="233"/>
    </location>
</feature>
<organism evidence="2 3">
    <name type="scientific">Trichogramma brassicae</name>
    <dbReference type="NCBI Taxonomy" id="86971"/>
    <lineage>
        <taxon>Eukaryota</taxon>
        <taxon>Metazoa</taxon>
        <taxon>Ecdysozoa</taxon>
        <taxon>Arthropoda</taxon>
        <taxon>Hexapoda</taxon>
        <taxon>Insecta</taxon>
        <taxon>Pterygota</taxon>
        <taxon>Neoptera</taxon>
        <taxon>Endopterygota</taxon>
        <taxon>Hymenoptera</taxon>
        <taxon>Apocrita</taxon>
        <taxon>Proctotrupomorpha</taxon>
        <taxon>Chalcidoidea</taxon>
        <taxon>Trichogrammatidae</taxon>
        <taxon>Trichogramma</taxon>
    </lineage>
</organism>